<evidence type="ECO:0000256" key="6">
    <source>
        <dbReference type="ARBA" id="ARBA00023315"/>
    </source>
</evidence>
<gene>
    <name evidence="7" type="ORF">JF922_07580</name>
</gene>
<comment type="subcellular location">
    <subcellularLocation>
        <location evidence="1">Cell inner membrane</location>
    </subcellularLocation>
</comment>
<protein>
    <recommendedName>
        <fullName evidence="9">Phosphatidylinositol mannoside acyltransferase</fullName>
    </recommendedName>
</protein>
<evidence type="ECO:0000256" key="4">
    <source>
        <dbReference type="ARBA" id="ARBA00022679"/>
    </source>
</evidence>
<keyword evidence="6" id="KW-0012">Acyltransferase</keyword>
<evidence type="ECO:0000256" key="2">
    <source>
        <dbReference type="ARBA" id="ARBA00022475"/>
    </source>
</evidence>
<dbReference type="Proteomes" id="UP000612893">
    <property type="component" value="Unassembled WGS sequence"/>
</dbReference>
<dbReference type="EMBL" id="JAEKNR010000085">
    <property type="protein sequence ID" value="MBJ7597934.1"/>
    <property type="molecule type" value="Genomic_DNA"/>
</dbReference>
<keyword evidence="3" id="KW-0997">Cell inner membrane</keyword>
<keyword evidence="4" id="KW-0808">Transferase</keyword>
<dbReference type="AlphaFoldDB" id="A0A934N8T0"/>
<proteinExistence type="predicted"/>
<keyword evidence="5" id="KW-0472">Membrane</keyword>
<accession>A0A934N8T0</accession>
<evidence type="ECO:0008006" key="9">
    <source>
        <dbReference type="Google" id="ProtNLM"/>
    </source>
</evidence>
<dbReference type="InterPro" id="IPR004960">
    <property type="entry name" value="LipA_acyltrans"/>
</dbReference>
<evidence type="ECO:0000313" key="7">
    <source>
        <dbReference type="EMBL" id="MBJ7597934.1"/>
    </source>
</evidence>
<name>A0A934N8T0_9BACT</name>
<dbReference type="PANTHER" id="PTHR30606">
    <property type="entry name" value="LIPID A BIOSYNTHESIS LAUROYL ACYLTRANSFERASE"/>
    <property type="match status" value="1"/>
</dbReference>
<dbReference type="RefSeq" id="WP_338200575.1">
    <property type="nucleotide sequence ID" value="NZ_JAEKNR010000085.1"/>
</dbReference>
<comment type="caution">
    <text evidence="7">The sequence shown here is derived from an EMBL/GenBank/DDBJ whole genome shotgun (WGS) entry which is preliminary data.</text>
</comment>
<evidence type="ECO:0000313" key="8">
    <source>
        <dbReference type="Proteomes" id="UP000612893"/>
    </source>
</evidence>
<sequence>RLPPRNREVRRVARRAFQNYGCMLADFALIASLKPEELQSHVSVHGLQHLDALRTADLGGILAVPHMASWDMGASIAGVLGYNLTAVVDRFPGSLNEAVIEKRRGFGLTVIPLGAMAARQVAAGLRGGGLVALACDLPQGPGVEVNFFARRATVPTGPASLALRTGAALLTAYTRWNSPGHYHVHVDPPISLPLTGDRRRDIAALMQAVVDRFELYITARPSEWFAFRPLFR</sequence>
<evidence type="ECO:0000256" key="1">
    <source>
        <dbReference type="ARBA" id="ARBA00004533"/>
    </source>
</evidence>
<evidence type="ECO:0000256" key="3">
    <source>
        <dbReference type="ARBA" id="ARBA00022519"/>
    </source>
</evidence>
<dbReference type="GO" id="GO:0009247">
    <property type="term" value="P:glycolipid biosynthetic process"/>
    <property type="evidence" value="ECO:0007669"/>
    <property type="project" value="UniProtKB-ARBA"/>
</dbReference>
<dbReference type="PANTHER" id="PTHR30606:SF10">
    <property type="entry name" value="PHOSPHATIDYLINOSITOL MANNOSIDE ACYLTRANSFERASE"/>
    <property type="match status" value="1"/>
</dbReference>
<dbReference type="GO" id="GO:0016746">
    <property type="term" value="F:acyltransferase activity"/>
    <property type="evidence" value="ECO:0007669"/>
    <property type="project" value="UniProtKB-KW"/>
</dbReference>
<keyword evidence="8" id="KW-1185">Reference proteome</keyword>
<evidence type="ECO:0000256" key="5">
    <source>
        <dbReference type="ARBA" id="ARBA00023136"/>
    </source>
</evidence>
<reference evidence="7" key="1">
    <citation type="submission" date="2020-10" db="EMBL/GenBank/DDBJ databases">
        <title>Ca. Dormibacterota MAGs.</title>
        <authorList>
            <person name="Montgomery K."/>
        </authorList>
    </citation>
    <scope>NUCLEOTIDE SEQUENCE [LARGE SCALE GENOMIC DNA]</scope>
    <source>
        <strain evidence="7">SC8812_S17_10</strain>
    </source>
</reference>
<keyword evidence="2" id="KW-1003">Cell membrane</keyword>
<feature type="non-terminal residue" evidence="7">
    <location>
        <position position="1"/>
    </location>
</feature>
<dbReference type="Pfam" id="PF03279">
    <property type="entry name" value="Lip_A_acyltrans"/>
    <property type="match status" value="1"/>
</dbReference>
<dbReference type="GO" id="GO:0005886">
    <property type="term" value="C:plasma membrane"/>
    <property type="evidence" value="ECO:0007669"/>
    <property type="project" value="UniProtKB-SubCell"/>
</dbReference>
<dbReference type="CDD" id="cd07984">
    <property type="entry name" value="LPLAT_LABLAT-like"/>
    <property type="match status" value="1"/>
</dbReference>
<organism evidence="7 8">
    <name type="scientific">Candidatus Nephthysia bennettiae</name>
    <dbReference type="NCBI Taxonomy" id="3127016"/>
    <lineage>
        <taxon>Bacteria</taxon>
        <taxon>Bacillati</taxon>
        <taxon>Candidatus Dormiibacterota</taxon>
        <taxon>Candidatus Dormibacteria</taxon>
        <taxon>Candidatus Dormibacterales</taxon>
        <taxon>Candidatus Dormibacteraceae</taxon>
        <taxon>Candidatus Nephthysia</taxon>
    </lineage>
</organism>